<feature type="region of interest" description="Disordered" evidence="1">
    <location>
        <begin position="324"/>
        <end position="347"/>
    </location>
</feature>
<name>A0A2N9EE10_FAGSY</name>
<dbReference type="PANTHER" id="PTHR46033:SF80">
    <property type="entry name" value="PROTEIN MAIN-LIKE 2-LIKE"/>
    <property type="match status" value="1"/>
</dbReference>
<feature type="compositionally biased region" description="Low complexity" evidence="1">
    <location>
        <begin position="35"/>
        <end position="47"/>
    </location>
</feature>
<dbReference type="AlphaFoldDB" id="A0A2N9EE10"/>
<sequence length="918" mass="98385">MASSSSIPPVSPTPRPNTGQRSGVLGAASTASTEAVVDAPVAPSSAPGKATPVAPSSISDETNDPREGFVFHLVDPWYEISPLFPYKSLDFSFSLEDWDWTVTKSEVVDWFHWVDLEILDSGFWDNLQKAGIHWSILISRSCNMFKDTEPLHEVLRRWCLSTHTFCFAWGELTLSAVEEEVAAALRRHSSTKLSSWPTLFVHHEDIPVRHAAFILYWLYFEENVLLRPYGDDHPGFACVSVFGQFNQPTSLIYDLRVEDHRSLAYLSTISPGWLPILSATGVTFMPYCPQRVKRQFCFDQDVPAGPQEQLTHSMVEYVNIGRSDKTPISSHRKPQTSNPCLSPPSQSAIAYGNSQKLGFAEWDETRDGWIAYTTHLPGGWRESVNIVEERRLIMPSKRDKGSKRDTPVDPAMEKDPKKPAPSPKKTSSTKTKAGKKNGSAVPIPSSEKESITSLSQAAIVSAAAPSRAKSVASGSSKSKSTAAPSPKTGKKSVASRPTKGQRKAGTSLSSSDNEQPSAAPTPSPSRKKKFVAPLFPFGAATRTRSKSGFKATHELGRPSGGVVVFEGDDMGRSLADDLEANIGSTEGSHSFLSDSFFYVASGSVHEEQIVSTGSAADADDMLETGELNIDSHDLAIVTHAGHSFEHGRGDSDVVDPDAVPLSFSVSQTILTSGVAGSGVPLSYVMGGISLFGATPHLVGGLPFASEISISEEVRGQSFAMDELAVDSVAAPKVQGSIESAVGDGAQNEVAPASGEHLDNIGMSDTIHMSEDAANVGITSEITVASLPPRPIARAGSSVGAGTLSGEVPSDCLPYLRRLSAEHGNFATNFKLSAGLGGPMLSLLAMSESNLGNVTKAHILAWKSVIQELMEVGFNLGFVIERLQQIKPPIGWSRSMLLLAIASNNQGRNGVRGRDGSRV</sequence>
<dbReference type="EMBL" id="OIVN01000036">
    <property type="protein sequence ID" value="SPC73012.1"/>
    <property type="molecule type" value="Genomic_DNA"/>
</dbReference>
<dbReference type="GO" id="GO:0010073">
    <property type="term" value="P:meristem maintenance"/>
    <property type="evidence" value="ECO:0007669"/>
    <property type="project" value="InterPro"/>
</dbReference>
<evidence type="ECO:0008006" key="3">
    <source>
        <dbReference type="Google" id="ProtNLM"/>
    </source>
</evidence>
<proteinExistence type="predicted"/>
<feature type="region of interest" description="Disordered" evidence="1">
    <location>
        <begin position="391"/>
        <end position="448"/>
    </location>
</feature>
<organism evidence="2">
    <name type="scientific">Fagus sylvatica</name>
    <name type="common">Beechnut</name>
    <dbReference type="NCBI Taxonomy" id="28930"/>
    <lineage>
        <taxon>Eukaryota</taxon>
        <taxon>Viridiplantae</taxon>
        <taxon>Streptophyta</taxon>
        <taxon>Embryophyta</taxon>
        <taxon>Tracheophyta</taxon>
        <taxon>Spermatophyta</taxon>
        <taxon>Magnoliopsida</taxon>
        <taxon>eudicotyledons</taxon>
        <taxon>Gunneridae</taxon>
        <taxon>Pentapetalae</taxon>
        <taxon>rosids</taxon>
        <taxon>fabids</taxon>
        <taxon>Fagales</taxon>
        <taxon>Fagaceae</taxon>
        <taxon>Fagus</taxon>
    </lineage>
</organism>
<feature type="region of interest" description="Disordered" evidence="1">
    <location>
        <begin position="1"/>
        <end position="61"/>
    </location>
</feature>
<evidence type="ECO:0000313" key="2">
    <source>
        <dbReference type="EMBL" id="SPC73012.1"/>
    </source>
</evidence>
<evidence type="ECO:0000256" key="1">
    <source>
        <dbReference type="SAM" id="MobiDB-lite"/>
    </source>
</evidence>
<feature type="region of interest" description="Disordered" evidence="1">
    <location>
        <begin position="465"/>
        <end position="529"/>
    </location>
</feature>
<feature type="compositionally biased region" description="Basic and acidic residues" evidence="1">
    <location>
        <begin position="391"/>
        <end position="418"/>
    </location>
</feature>
<protein>
    <recommendedName>
        <fullName evidence="3">Aminotransferase-like plant mobile domain-containing protein</fullName>
    </recommendedName>
</protein>
<feature type="compositionally biased region" description="Low complexity" evidence="1">
    <location>
        <begin position="465"/>
        <end position="487"/>
    </location>
</feature>
<gene>
    <name evidence="2" type="ORF">FSB_LOCUS894</name>
</gene>
<dbReference type="PANTHER" id="PTHR46033">
    <property type="entry name" value="PROTEIN MAIN-LIKE 2"/>
    <property type="match status" value="1"/>
</dbReference>
<accession>A0A2N9EE10</accession>
<feature type="compositionally biased region" description="Polar residues" evidence="1">
    <location>
        <begin position="504"/>
        <end position="520"/>
    </location>
</feature>
<feature type="compositionally biased region" description="Low complexity" evidence="1">
    <location>
        <begin position="423"/>
        <end position="440"/>
    </location>
</feature>
<dbReference type="InterPro" id="IPR044824">
    <property type="entry name" value="MAIN-like"/>
</dbReference>
<reference evidence="2" key="1">
    <citation type="submission" date="2018-02" db="EMBL/GenBank/DDBJ databases">
        <authorList>
            <person name="Cohen D.B."/>
            <person name="Kent A.D."/>
        </authorList>
    </citation>
    <scope>NUCLEOTIDE SEQUENCE</scope>
</reference>
<feature type="compositionally biased region" description="Polar residues" evidence="1">
    <location>
        <begin position="335"/>
        <end position="347"/>
    </location>
</feature>